<protein>
    <recommendedName>
        <fullName evidence="4">EF-hand domain-containing protein</fullName>
    </recommendedName>
</protein>
<reference evidence="2 3" key="2">
    <citation type="submission" date="2024-07" db="EMBL/GenBank/DDBJ databases">
        <authorList>
            <person name="Akdeniz Z."/>
        </authorList>
    </citation>
    <scope>NUCLEOTIDE SEQUENCE [LARGE SCALE GENOMIC DNA]</scope>
</reference>
<proteinExistence type="predicted"/>
<evidence type="ECO:0000313" key="1">
    <source>
        <dbReference type="EMBL" id="CAI9923195.1"/>
    </source>
</evidence>
<organism evidence="1">
    <name type="scientific">Hexamita inflata</name>
    <dbReference type="NCBI Taxonomy" id="28002"/>
    <lineage>
        <taxon>Eukaryota</taxon>
        <taxon>Metamonada</taxon>
        <taxon>Diplomonadida</taxon>
        <taxon>Hexamitidae</taxon>
        <taxon>Hexamitinae</taxon>
        <taxon>Hexamita</taxon>
    </lineage>
</organism>
<keyword evidence="3" id="KW-1185">Reference proteome</keyword>
<comment type="caution">
    <text evidence="1">The sequence shown here is derived from an EMBL/GenBank/DDBJ whole genome shotgun (WGS) entry which is preliminary data.</text>
</comment>
<reference evidence="1" key="1">
    <citation type="submission" date="2023-06" db="EMBL/GenBank/DDBJ databases">
        <authorList>
            <person name="Kurt Z."/>
        </authorList>
    </citation>
    <scope>NUCLEOTIDE SEQUENCE</scope>
</reference>
<sequence>MGVQTSEHLDGDKFFASLDNQSTPQYIKSIKRQPQQKLKKCNLSFAEEANMLECKYKQLSYKVPFYQHQDVSTEFDRVDRDALGRISFERYFSIANAKYPQISSQVLINIYDYIMFDLSQNPLSQSKAIFFSTQNNEGQRMQSKANITINKQQYTQLMYLLHHYQLIRMEPIISLFLWVDTMYQYESRVSDLALLFYQHFGINSSAFLFHLGYSGQKQNMTISFKEFLQKLPRLIRQGELVEQNAFQYKIASYTGDTKDETFSIVNDTDEPILEPIADPQ</sequence>
<gene>
    <name evidence="1" type="ORF">HINF_LOCUS10840</name>
    <name evidence="2" type="ORF">HINF_LOCUS6106</name>
</gene>
<evidence type="ECO:0000313" key="2">
    <source>
        <dbReference type="EMBL" id="CAL5980305.1"/>
    </source>
</evidence>
<name>A0AA86NND1_9EUKA</name>
<accession>A0AA86NND1</accession>
<dbReference type="Proteomes" id="UP001642409">
    <property type="component" value="Unassembled WGS sequence"/>
</dbReference>
<dbReference type="EMBL" id="CAXDID020000012">
    <property type="protein sequence ID" value="CAL5980305.1"/>
    <property type="molecule type" value="Genomic_DNA"/>
</dbReference>
<dbReference type="EMBL" id="CATOUU010000279">
    <property type="protein sequence ID" value="CAI9923195.1"/>
    <property type="molecule type" value="Genomic_DNA"/>
</dbReference>
<evidence type="ECO:0008006" key="4">
    <source>
        <dbReference type="Google" id="ProtNLM"/>
    </source>
</evidence>
<evidence type="ECO:0000313" key="3">
    <source>
        <dbReference type="Proteomes" id="UP001642409"/>
    </source>
</evidence>
<dbReference type="AlphaFoldDB" id="A0AA86NND1"/>